<evidence type="ECO:0000259" key="8">
    <source>
        <dbReference type="PROSITE" id="PS50893"/>
    </source>
</evidence>
<feature type="transmembrane region" description="Helical" evidence="7">
    <location>
        <begin position="245"/>
        <end position="267"/>
    </location>
</feature>
<dbReference type="GO" id="GO:0016887">
    <property type="term" value="F:ATP hydrolysis activity"/>
    <property type="evidence" value="ECO:0007669"/>
    <property type="project" value="InterPro"/>
</dbReference>
<feature type="transmembrane region" description="Helical" evidence="7">
    <location>
        <begin position="21"/>
        <end position="43"/>
    </location>
</feature>
<evidence type="ECO:0000256" key="7">
    <source>
        <dbReference type="SAM" id="Phobius"/>
    </source>
</evidence>
<dbReference type="EMBL" id="AZDU01000034">
    <property type="protein sequence ID" value="KRL00780.1"/>
    <property type="molecule type" value="Genomic_DNA"/>
</dbReference>
<dbReference type="eggNOG" id="COG1132">
    <property type="taxonomic scope" value="Bacteria"/>
</dbReference>
<keyword evidence="2 7" id="KW-0812">Transmembrane</keyword>
<comment type="subcellular location">
    <subcellularLocation>
        <location evidence="1">Cell membrane</location>
        <topology evidence="1">Multi-pass membrane protein</topology>
    </subcellularLocation>
</comment>
<dbReference type="SUPFAM" id="SSF90123">
    <property type="entry name" value="ABC transporter transmembrane region"/>
    <property type="match status" value="1"/>
</dbReference>
<gene>
    <name evidence="10" type="ORF">FC20_GL001117</name>
</gene>
<dbReference type="PROSITE" id="PS50929">
    <property type="entry name" value="ABC_TM1F"/>
    <property type="match status" value="1"/>
</dbReference>
<dbReference type="Pfam" id="PF00005">
    <property type="entry name" value="ABC_tran"/>
    <property type="match status" value="1"/>
</dbReference>
<dbReference type="GO" id="GO:0005886">
    <property type="term" value="C:plasma membrane"/>
    <property type="evidence" value="ECO:0007669"/>
    <property type="project" value="UniProtKB-SubCell"/>
</dbReference>
<dbReference type="InterPro" id="IPR017871">
    <property type="entry name" value="ABC_transporter-like_CS"/>
</dbReference>
<feature type="transmembrane region" description="Helical" evidence="7">
    <location>
        <begin position="162"/>
        <end position="178"/>
    </location>
</feature>
<keyword evidence="6 7" id="KW-0472">Membrane</keyword>
<feature type="transmembrane region" description="Helical" evidence="7">
    <location>
        <begin position="55"/>
        <end position="73"/>
    </location>
</feature>
<dbReference type="InterPro" id="IPR039421">
    <property type="entry name" value="Type_1_exporter"/>
</dbReference>
<dbReference type="PROSITE" id="PS00211">
    <property type="entry name" value="ABC_TRANSPORTER_1"/>
    <property type="match status" value="1"/>
</dbReference>
<dbReference type="InterPro" id="IPR003593">
    <property type="entry name" value="AAA+_ATPase"/>
</dbReference>
<dbReference type="PANTHER" id="PTHR43394">
    <property type="entry name" value="ATP-DEPENDENT PERMEASE MDL1, MITOCHONDRIAL"/>
    <property type="match status" value="1"/>
</dbReference>
<keyword evidence="3" id="KW-0547">Nucleotide-binding</keyword>
<feature type="domain" description="ABC transporter" evidence="8">
    <location>
        <begin position="347"/>
        <end position="556"/>
    </location>
</feature>
<dbReference type="Proteomes" id="UP000051074">
    <property type="component" value="Unassembled WGS sequence"/>
</dbReference>
<evidence type="ECO:0000256" key="5">
    <source>
        <dbReference type="ARBA" id="ARBA00022989"/>
    </source>
</evidence>
<feature type="domain" description="ABC transmembrane type-1" evidence="9">
    <location>
        <begin position="26"/>
        <end position="308"/>
    </location>
</feature>
<dbReference type="Gene3D" id="3.40.50.300">
    <property type="entry name" value="P-loop containing nucleotide triphosphate hydrolases"/>
    <property type="match status" value="1"/>
</dbReference>
<feature type="transmembrane region" description="Helical" evidence="7">
    <location>
        <begin position="273"/>
        <end position="293"/>
    </location>
</feature>
<keyword evidence="11" id="KW-1185">Reference proteome</keyword>
<evidence type="ECO:0008006" key="12">
    <source>
        <dbReference type="Google" id="ProtNLM"/>
    </source>
</evidence>
<evidence type="ECO:0000313" key="10">
    <source>
        <dbReference type="EMBL" id="KRL00780.1"/>
    </source>
</evidence>
<evidence type="ECO:0000313" key="11">
    <source>
        <dbReference type="Proteomes" id="UP000051074"/>
    </source>
</evidence>
<sequence length="557" mass="61024">MPSKKASPIKVFAKAIGHYPGLTLCLILVIVLDVVAALAPPLLLGKIVDSLTTTSAQLLLYSGLAYFASLLLTKLLEAVREGMITVWGEKLTHEIRSQMAAKLKKLPASYYAQEGSGSLVSRFVNDVDTLEDLFSSGIVNMIADLASVIGIVVVIFSKSVGLGILLLLFLPIVWLFTVKIQQKSYRAQLDNREAIADADRVLPETTANLLTIHLYRAQSFMKHHYEKILKRSFDAMQQSNFCDSVYSPVVIFIQAVLTGLMLLLASLGGPWQSFFGISAGTAVAIIAYVGQVFTPLSSIGMEIQNIQAAAAGSQRIANFLSAEERPEETESLGNNAKAERSNSHPAIEIKDLTFSYPNGKKIFDHFNLVIREGEKVTLKGRTGAGKSTLFKLILGLYAPQGGSIKILGQDVQTLPDSQRRQLYGCVEQTFQLIDGNLGEQISLRDPAISDQEIWQALETVGLADAVKKLPDGLNSHVTNATFSHGQMQLLTIARAISAKPRLLLFDEITANLDRETENRLLKALERASQGKTLLSISHRTELLKDGRIIEIKRNNHN</sequence>
<dbReference type="SUPFAM" id="SSF52540">
    <property type="entry name" value="P-loop containing nucleoside triphosphate hydrolases"/>
    <property type="match status" value="1"/>
</dbReference>
<dbReference type="SMART" id="SM00382">
    <property type="entry name" value="AAA"/>
    <property type="match status" value="1"/>
</dbReference>
<dbReference type="AlphaFoldDB" id="A0A0R1LYS9"/>
<dbReference type="RefSeq" id="WP_056945355.1">
    <property type="nucleotide sequence ID" value="NZ_AZDU01000034.1"/>
</dbReference>
<evidence type="ECO:0000256" key="1">
    <source>
        <dbReference type="ARBA" id="ARBA00004651"/>
    </source>
</evidence>
<dbReference type="PANTHER" id="PTHR43394:SF1">
    <property type="entry name" value="ATP-BINDING CASSETTE SUB-FAMILY B MEMBER 10, MITOCHONDRIAL"/>
    <property type="match status" value="1"/>
</dbReference>
<dbReference type="STRING" id="1293597.FC20_GL001117"/>
<dbReference type="Pfam" id="PF00664">
    <property type="entry name" value="ABC_membrane"/>
    <property type="match status" value="1"/>
</dbReference>
<dbReference type="PROSITE" id="PS50893">
    <property type="entry name" value="ABC_TRANSPORTER_2"/>
    <property type="match status" value="1"/>
</dbReference>
<reference evidence="10 11" key="1">
    <citation type="journal article" date="2015" name="Genome Announc.">
        <title>Expanding the biotechnology potential of lactobacilli through comparative genomics of 213 strains and associated genera.</title>
        <authorList>
            <person name="Sun Z."/>
            <person name="Harris H.M."/>
            <person name="McCann A."/>
            <person name="Guo C."/>
            <person name="Argimon S."/>
            <person name="Zhang W."/>
            <person name="Yang X."/>
            <person name="Jeffery I.B."/>
            <person name="Cooney J.C."/>
            <person name="Kagawa T.F."/>
            <person name="Liu W."/>
            <person name="Song Y."/>
            <person name="Salvetti E."/>
            <person name="Wrobel A."/>
            <person name="Rasinkangas P."/>
            <person name="Parkhill J."/>
            <person name="Rea M.C."/>
            <person name="O'Sullivan O."/>
            <person name="Ritari J."/>
            <person name="Douillard F.P."/>
            <person name="Paul Ross R."/>
            <person name="Yang R."/>
            <person name="Briner A.E."/>
            <person name="Felis G.E."/>
            <person name="de Vos W.M."/>
            <person name="Barrangou R."/>
            <person name="Klaenhammer T.R."/>
            <person name="Caufield P.W."/>
            <person name="Cui Y."/>
            <person name="Zhang H."/>
            <person name="O'Toole P.W."/>
        </authorList>
    </citation>
    <scope>NUCLEOTIDE SEQUENCE [LARGE SCALE GENOMIC DNA]</scope>
    <source>
        <strain evidence="10 11">DSM 19284</strain>
    </source>
</reference>
<dbReference type="GO" id="GO:0015421">
    <property type="term" value="F:ABC-type oligopeptide transporter activity"/>
    <property type="evidence" value="ECO:0007669"/>
    <property type="project" value="TreeGrafter"/>
</dbReference>
<comment type="caution">
    <text evidence="10">The sequence shown here is derived from an EMBL/GenBank/DDBJ whole genome shotgun (WGS) entry which is preliminary data.</text>
</comment>
<evidence type="ECO:0000256" key="6">
    <source>
        <dbReference type="ARBA" id="ARBA00023136"/>
    </source>
</evidence>
<evidence type="ECO:0000256" key="2">
    <source>
        <dbReference type="ARBA" id="ARBA00022692"/>
    </source>
</evidence>
<evidence type="ECO:0000256" key="4">
    <source>
        <dbReference type="ARBA" id="ARBA00022840"/>
    </source>
</evidence>
<dbReference type="GO" id="GO:0005524">
    <property type="term" value="F:ATP binding"/>
    <property type="evidence" value="ECO:0007669"/>
    <property type="project" value="UniProtKB-KW"/>
</dbReference>
<proteinExistence type="predicted"/>
<evidence type="ECO:0000259" key="9">
    <source>
        <dbReference type="PROSITE" id="PS50929"/>
    </source>
</evidence>
<dbReference type="InterPro" id="IPR003439">
    <property type="entry name" value="ABC_transporter-like_ATP-bd"/>
</dbReference>
<accession>A0A0R1LYS9</accession>
<evidence type="ECO:0000256" key="3">
    <source>
        <dbReference type="ARBA" id="ARBA00022741"/>
    </source>
</evidence>
<feature type="transmembrane region" description="Helical" evidence="7">
    <location>
        <begin position="138"/>
        <end position="156"/>
    </location>
</feature>
<organism evidence="10 11">
    <name type="scientific">Lactobacillus equicursoris DSM 19284 = JCM 14600 = CIP 110162</name>
    <dbReference type="NCBI Taxonomy" id="1293597"/>
    <lineage>
        <taxon>Bacteria</taxon>
        <taxon>Bacillati</taxon>
        <taxon>Bacillota</taxon>
        <taxon>Bacilli</taxon>
        <taxon>Lactobacillales</taxon>
        <taxon>Lactobacillaceae</taxon>
        <taxon>Lactobacillus</taxon>
    </lineage>
</organism>
<dbReference type="InterPro" id="IPR027417">
    <property type="entry name" value="P-loop_NTPase"/>
</dbReference>
<name>A0A0R1LYS9_9LACO</name>
<protein>
    <recommendedName>
        <fullName evidence="12">ABC transporter ATP-binding protein</fullName>
    </recommendedName>
</protein>
<keyword evidence="5 7" id="KW-1133">Transmembrane helix</keyword>
<dbReference type="PATRIC" id="fig|1293597.4.peg.1198"/>
<dbReference type="Gene3D" id="1.20.1560.10">
    <property type="entry name" value="ABC transporter type 1, transmembrane domain"/>
    <property type="match status" value="1"/>
</dbReference>
<dbReference type="InterPro" id="IPR011527">
    <property type="entry name" value="ABC1_TM_dom"/>
</dbReference>
<keyword evidence="4" id="KW-0067">ATP-binding</keyword>
<dbReference type="InterPro" id="IPR036640">
    <property type="entry name" value="ABC1_TM_sf"/>
</dbReference>